<feature type="region of interest" description="Disordered" evidence="1">
    <location>
        <begin position="276"/>
        <end position="312"/>
    </location>
</feature>
<dbReference type="EMBL" id="NWSH01001060">
    <property type="protein sequence ID" value="PCG72854.1"/>
    <property type="molecule type" value="Genomic_DNA"/>
</dbReference>
<dbReference type="STRING" id="7102.A0A2A4JMN9"/>
<comment type="caution">
    <text evidence="3">The sequence shown here is derived from an EMBL/GenBank/DDBJ whole genome shotgun (WGS) entry which is preliminary data.</text>
</comment>
<dbReference type="Pfam" id="PF19259">
    <property type="entry name" value="Ty3_capsid"/>
    <property type="match status" value="1"/>
</dbReference>
<dbReference type="AlphaFoldDB" id="A0A2A4JMN9"/>
<dbReference type="SUPFAM" id="SSF50630">
    <property type="entry name" value="Acid proteases"/>
    <property type="match status" value="1"/>
</dbReference>
<organism evidence="3">
    <name type="scientific">Heliothis virescens</name>
    <name type="common">Tobacco budworm moth</name>
    <dbReference type="NCBI Taxonomy" id="7102"/>
    <lineage>
        <taxon>Eukaryota</taxon>
        <taxon>Metazoa</taxon>
        <taxon>Ecdysozoa</taxon>
        <taxon>Arthropoda</taxon>
        <taxon>Hexapoda</taxon>
        <taxon>Insecta</taxon>
        <taxon>Pterygota</taxon>
        <taxon>Neoptera</taxon>
        <taxon>Endopterygota</taxon>
        <taxon>Lepidoptera</taxon>
        <taxon>Glossata</taxon>
        <taxon>Ditrysia</taxon>
        <taxon>Noctuoidea</taxon>
        <taxon>Noctuidae</taxon>
        <taxon>Heliothinae</taxon>
        <taxon>Heliothis</taxon>
    </lineage>
</organism>
<evidence type="ECO:0000313" key="3">
    <source>
        <dbReference type="EMBL" id="PCG72854.1"/>
    </source>
</evidence>
<protein>
    <recommendedName>
        <fullName evidence="2">Ty3 transposon capsid-like protein domain-containing protein</fullName>
    </recommendedName>
</protein>
<feature type="domain" description="Ty3 transposon capsid-like protein" evidence="2">
    <location>
        <begin position="134"/>
        <end position="284"/>
    </location>
</feature>
<evidence type="ECO:0000259" key="2">
    <source>
        <dbReference type="Pfam" id="PF19259"/>
    </source>
</evidence>
<reference evidence="3" key="1">
    <citation type="submission" date="2017-09" db="EMBL/GenBank/DDBJ databases">
        <title>Contemporary evolution of a Lepidopteran species, Heliothis virescens, in response to modern agricultural practices.</title>
        <authorList>
            <person name="Fritz M.L."/>
            <person name="Deyonke A.M."/>
            <person name="Papanicolaou A."/>
            <person name="Micinski S."/>
            <person name="Westbrook J."/>
            <person name="Gould F."/>
        </authorList>
    </citation>
    <scope>NUCLEOTIDE SEQUENCE [LARGE SCALE GENOMIC DNA]</scope>
    <source>
        <strain evidence="3">HvINT-</strain>
        <tissue evidence="3">Whole body</tissue>
    </source>
</reference>
<evidence type="ECO:0000256" key="1">
    <source>
        <dbReference type="SAM" id="MobiDB-lite"/>
    </source>
</evidence>
<proteinExistence type="predicted"/>
<accession>A0A2A4JMN9</accession>
<sequence length="522" mass="58779">MITPVELHAPFICYGYNCPLMSHATPGPPHPTPFTFMAPNGVPYPPPFPFRMNARPPCMVPSRFNRTFSPPEPSELVPVHEGSIVFPEFQRAIVTELDDNAPDYKVDDAPAMSDSPINFASCKERYSGIGDVRPFINAILNYKICSEMSDDSALRSFPLLLTDLAAIWWRSNKAEVTDWNGAIELLRSKYRARPQPHKIFRRVLASHQKTEPTLVFVQKIRVLLNQLPPHTLTEDTQLDLVFGLLSRRIREKVNRNDCEDFSQLLELARQAEETFEDVASSTSTEAPDSPAEPDTPVEPQPTPVTSVTPSPPVISRGTCKNCKIYGHLLIRMCRKIHQGQKNPEDSKIIEEINKMDSDKLSRLICYRCRSSNIVRLKCLSCSIEISVKPGRRPLLTVDIYDRNFDILVDTSARNCIASVDLMTHLIANGQDFNYEDLIVSVDGKLVRQVFRVATVAVWVAGVMIPTSFVNVPNAKENVLGMDFIWNAGLSLDFRGTGTWTVRDVTEEFPILYEKNTRDEEGG</sequence>
<dbReference type="Gene3D" id="2.40.70.10">
    <property type="entry name" value="Acid Proteases"/>
    <property type="match status" value="1"/>
</dbReference>
<gene>
    <name evidence="3" type="ORF">B5V51_412</name>
</gene>
<dbReference type="InterPro" id="IPR021109">
    <property type="entry name" value="Peptidase_aspartic_dom_sf"/>
</dbReference>
<dbReference type="InterPro" id="IPR045358">
    <property type="entry name" value="Ty3_capsid"/>
</dbReference>
<name>A0A2A4JMN9_HELVI</name>